<feature type="compositionally biased region" description="Basic residues" evidence="1">
    <location>
        <begin position="340"/>
        <end position="360"/>
    </location>
</feature>
<protein>
    <submittedName>
        <fullName evidence="2">Potassium-transporting ATPase A chain</fullName>
        <ecNumber evidence="2">3.6.3.12</ecNumber>
    </submittedName>
</protein>
<evidence type="ECO:0000313" key="2">
    <source>
        <dbReference type="EMBL" id="CAA9542070.1"/>
    </source>
</evidence>
<name>A0A6J4U9Y0_9BACT</name>
<dbReference type="EMBL" id="CADCWK010000009">
    <property type="protein sequence ID" value="CAA9542070.1"/>
    <property type="molecule type" value="Genomic_DNA"/>
</dbReference>
<dbReference type="AlphaFoldDB" id="A0A6J4U9Y0"/>
<dbReference type="EC" id="3.6.3.12" evidence="2"/>
<feature type="non-terminal residue" evidence="2">
    <location>
        <position position="1"/>
    </location>
</feature>
<reference evidence="2" key="1">
    <citation type="submission" date="2020-02" db="EMBL/GenBank/DDBJ databases">
        <authorList>
            <person name="Meier V. D."/>
        </authorList>
    </citation>
    <scope>NUCLEOTIDE SEQUENCE</scope>
    <source>
        <strain evidence="2">AVDCRST_MAG33</strain>
    </source>
</reference>
<feature type="compositionally biased region" description="Low complexity" evidence="1">
    <location>
        <begin position="213"/>
        <end position="225"/>
    </location>
</feature>
<proteinExistence type="predicted"/>
<evidence type="ECO:0000256" key="1">
    <source>
        <dbReference type="SAM" id="MobiDB-lite"/>
    </source>
</evidence>
<feature type="compositionally biased region" description="Basic and acidic residues" evidence="1">
    <location>
        <begin position="247"/>
        <end position="258"/>
    </location>
</feature>
<feature type="compositionally biased region" description="Basic and acidic residues" evidence="1">
    <location>
        <begin position="393"/>
        <end position="415"/>
    </location>
</feature>
<feature type="compositionally biased region" description="Low complexity" evidence="1">
    <location>
        <begin position="259"/>
        <end position="268"/>
    </location>
</feature>
<feature type="compositionally biased region" description="Basic and acidic residues" evidence="1">
    <location>
        <begin position="269"/>
        <end position="303"/>
    </location>
</feature>
<keyword evidence="2" id="KW-0378">Hydrolase</keyword>
<feature type="compositionally biased region" description="Basic and acidic residues" evidence="1">
    <location>
        <begin position="227"/>
        <end position="239"/>
    </location>
</feature>
<sequence>DVCGVDRRVLRHPPAADQAVRVVHGPPVLRRARPAVARPCAGGAGRLPADRRRCPPRAGLEELRRRAAALQRDGAVVRLRAPAGPGWTAVQPGRAARRRRPVVVQHGRLVHLQHQLAGVLPRDDDELPHPDEWPRRPELPLGRDGDRRRRRADPRLRAAVGQGDRQLLGRHDPCRPLHPAADLGPRRARLRGGRCPADGRRLPRDRHGRGRCAARAARPGRLPGGDQDARHERWRHPERQLLAPLREPQRLHQPRPDAADLPDPGGPDLHLRQDGRQREAGLGHLRRDEHHVLRRDRRDDRRGAVRQPEPDDGGSLPGDRDRRGGRAGRQHGEQGAAIRHQGHRAVRGDHHRRLLRRRQRDARLVHRDRRHDPAGQHRARRGDLRRGGSRAVRHPDLRGRDDLHRGSDGWADARV</sequence>
<feature type="region of interest" description="Disordered" evidence="1">
    <location>
        <begin position="120"/>
        <end position="415"/>
    </location>
</feature>
<dbReference type="GO" id="GO:0016787">
    <property type="term" value="F:hydrolase activity"/>
    <property type="evidence" value="ECO:0007669"/>
    <property type="project" value="UniProtKB-KW"/>
</dbReference>
<feature type="compositionally biased region" description="Basic and acidic residues" evidence="1">
    <location>
        <begin position="127"/>
        <end position="147"/>
    </location>
</feature>
<feature type="compositionally biased region" description="Basic residues" evidence="1">
    <location>
        <begin position="203"/>
        <end position="212"/>
    </location>
</feature>
<accession>A0A6J4U9Y0</accession>
<feature type="non-terminal residue" evidence="2">
    <location>
        <position position="415"/>
    </location>
</feature>
<gene>
    <name evidence="2" type="ORF">AVDCRST_MAG33-112</name>
</gene>
<organism evidence="2">
    <name type="scientific">uncultured Thermomicrobiales bacterium</name>
    <dbReference type="NCBI Taxonomy" id="1645740"/>
    <lineage>
        <taxon>Bacteria</taxon>
        <taxon>Pseudomonadati</taxon>
        <taxon>Thermomicrobiota</taxon>
        <taxon>Thermomicrobia</taxon>
        <taxon>Thermomicrobiales</taxon>
        <taxon>environmental samples</taxon>
    </lineage>
</organism>
<feature type="compositionally biased region" description="Basic and acidic residues" evidence="1">
    <location>
        <begin position="361"/>
        <end position="386"/>
    </location>
</feature>